<evidence type="ECO:0000313" key="3">
    <source>
        <dbReference type="EMBL" id="CAJ1583588.1"/>
    </source>
</evidence>
<sequence length="259" mass="28077">MNTYDTPARPWGSRFHIARSRGAASGLLLVLLGIWGALIPFVGPYLNFAYNPDEAWVWTEARGWLEVLPGAVAVLGGLMLLLTRNRATAMLGGWLAVAAGVWFIVGRTFAATLNVGEIGEPAATTAAKTVALELAYFSALGAFVVFLGAVALGRLSVRTVRDIEYAERRVGVVPHADHDDVSARHERLARDERVAPAAPVAAEPATADEKVVREDTPVAADRNGETVTEPTVRRSRSTLKERLAQRFGRHRTHRTPVSH</sequence>
<gene>
    <name evidence="3" type="ORF">MU0050_002699</name>
</gene>
<keyword evidence="2" id="KW-0472">Membrane</keyword>
<dbReference type="Proteomes" id="UP001190466">
    <property type="component" value="Chromosome"/>
</dbReference>
<feature type="region of interest" description="Disordered" evidence="1">
    <location>
        <begin position="193"/>
        <end position="259"/>
    </location>
</feature>
<feature type="compositionally biased region" description="Basic residues" evidence="1">
    <location>
        <begin position="247"/>
        <end position="259"/>
    </location>
</feature>
<dbReference type="RefSeq" id="WP_316510109.1">
    <property type="nucleotide sequence ID" value="NZ_OY726395.1"/>
</dbReference>
<accession>A0ABM9MF33</accession>
<feature type="compositionally biased region" description="Low complexity" evidence="1">
    <location>
        <begin position="195"/>
        <end position="205"/>
    </location>
</feature>
<proteinExistence type="predicted"/>
<keyword evidence="4" id="KW-1185">Reference proteome</keyword>
<feature type="transmembrane region" description="Helical" evidence="2">
    <location>
        <begin position="23"/>
        <end position="43"/>
    </location>
</feature>
<feature type="transmembrane region" description="Helical" evidence="2">
    <location>
        <begin position="94"/>
        <end position="114"/>
    </location>
</feature>
<evidence type="ECO:0000313" key="4">
    <source>
        <dbReference type="Proteomes" id="UP001190466"/>
    </source>
</evidence>
<reference evidence="3 4" key="1">
    <citation type="submission" date="2023-08" db="EMBL/GenBank/DDBJ databases">
        <authorList>
            <person name="Folkvardsen B D."/>
            <person name="Norman A."/>
        </authorList>
    </citation>
    <scope>NUCLEOTIDE SEQUENCE [LARGE SCALE GENOMIC DNA]</scope>
    <source>
        <strain evidence="3 4">Mu0050</strain>
    </source>
</reference>
<keyword evidence="2" id="KW-0812">Transmembrane</keyword>
<evidence type="ECO:0008006" key="5">
    <source>
        <dbReference type="Google" id="ProtNLM"/>
    </source>
</evidence>
<name>A0ABM9MF33_9MYCO</name>
<feature type="compositionally biased region" description="Basic and acidic residues" evidence="1">
    <location>
        <begin position="207"/>
        <end position="216"/>
    </location>
</feature>
<evidence type="ECO:0000256" key="1">
    <source>
        <dbReference type="SAM" id="MobiDB-lite"/>
    </source>
</evidence>
<dbReference type="EMBL" id="OY726395">
    <property type="protein sequence ID" value="CAJ1583588.1"/>
    <property type="molecule type" value="Genomic_DNA"/>
</dbReference>
<evidence type="ECO:0000256" key="2">
    <source>
        <dbReference type="SAM" id="Phobius"/>
    </source>
</evidence>
<organism evidence="3 4">
    <name type="scientific">[Mycobacterium] wendilense</name>
    <dbReference type="NCBI Taxonomy" id="3064284"/>
    <lineage>
        <taxon>Bacteria</taxon>
        <taxon>Bacillati</taxon>
        <taxon>Actinomycetota</taxon>
        <taxon>Actinomycetes</taxon>
        <taxon>Mycobacteriales</taxon>
        <taxon>Mycobacteriaceae</taxon>
        <taxon>Mycolicibacter</taxon>
    </lineage>
</organism>
<feature type="transmembrane region" description="Helical" evidence="2">
    <location>
        <begin position="63"/>
        <end position="82"/>
    </location>
</feature>
<keyword evidence="2" id="KW-1133">Transmembrane helix</keyword>
<feature type="transmembrane region" description="Helical" evidence="2">
    <location>
        <begin position="134"/>
        <end position="153"/>
    </location>
</feature>
<protein>
    <recommendedName>
        <fullName evidence="5">Secreted protein</fullName>
    </recommendedName>
</protein>